<dbReference type="NCBIfam" id="NF009222">
    <property type="entry name" value="PRK12570.1"/>
    <property type="match status" value="1"/>
</dbReference>
<dbReference type="GO" id="GO:0009254">
    <property type="term" value="P:peptidoglycan turnover"/>
    <property type="evidence" value="ECO:0007669"/>
    <property type="project" value="TreeGrafter"/>
</dbReference>
<dbReference type="Proteomes" id="UP000248057">
    <property type="component" value="Unassembled WGS sequence"/>
</dbReference>
<dbReference type="GO" id="GO:0046348">
    <property type="term" value="P:amino sugar catabolic process"/>
    <property type="evidence" value="ECO:0007669"/>
    <property type="project" value="InterPro"/>
</dbReference>
<dbReference type="EC" id="4.2.1.126" evidence="3"/>
<dbReference type="NCBIfam" id="NF003915">
    <property type="entry name" value="PRK05441.1"/>
    <property type="match status" value="1"/>
</dbReference>
<dbReference type="EMBL" id="QJKD01000005">
    <property type="protein sequence ID" value="PXX53647.1"/>
    <property type="molecule type" value="Genomic_DNA"/>
</dbReference>
<dbReference type="SUPFAM" id="SSF53697">
    <property type="entry name" value="SIS domain"/>
    <property type="match status" value="1"/>
</dbReference>
<sequence>MNLEELMTEQRNKRTMDLDDMSVREILEVMNMEDAGVVNAVKASLDSIERLVAQAAKTLASSGRIIYAGAGTSGRLGILDAVECPPTFGVSYDTVVGVIAGGENAFIRAKEGAEDDLEGGEADLKNIRLSSGDLVIGLTASGRTPYAIGAVRYAKSIGCCTGAVSCNGNAEISKCVDIAVELKTGPEIIAGSTRLKAGTAEKMVLNMISSVSMIQNGKTYKNFMVDMKSTNFKLEKRTVNIVMKAAECSEETAVQMLEAAHHDAKTAIVMIKASVSREEAKALLEAAGGRAGKALQLVNQEISQ</sequence>
<protein>
    <recommendedName>
        <fullName evidence="3">N-acetylmuramic acid 6-phosphate etherase</fullName>
        <shortName evidence="3">MurNAc-6-P etherase</shortName>
        <ecNumber evidence="3">4.2.1.126</ecNumber>
    </recommendedName>
    <alternativeName>
        <fullName evidence="3">N-acetylmuramic acid 6-phosphate hydrolase</fullName>
    </alternativeName>
    <alternativeName>
        <fullName evidence="3">N-acetylmuramic acid 6-phosphate lyase</fullName>
    </alternativeName>
</protein>
<evidence type="ECO:0000313" key="6">
    <source>
        <dbReference type="Proteomes" id="UP000248057"/>
    </source>
</evidence>
<comment type="miscellaneous">
    <text evidence="3">A lyase-type mechanism (elimination/hydration) is suggested for the cleavage of the lactyl ether bond of MurNAc 6-phosphate, with the formation of an alpha,beta-unsaturated aldehyde intermediate with (E)-stereochemistry, followed by the syn addition of water to give product.</text>
</comment>
<comment type="similarity">
    <text evidence="3">Belongs to the GCKR-like family. MurNAc-6-P etherase subfamily.</text>
</comment>
<dbReference type="NCBIfam" id="TIGR00274">
    <property type="entry name" value="N-acetylmuramic acid 6-phosphate etherase"/>
    <property type="match status" value="1"/>
</dbReference>
<dbReference type="UniPathway" id="UPA00342"/>
<dbReference type="AlphaFoldDB" id="A0A2V3Y5J5"/>
<evidence type="ECO:0000256" key="3">
    <source>
        <dbReference type="HAMAP-Rule" id="MF_00068"/>
    </source>
</evidence>
<comment type="function">
    <text evidence="3">Specifically catalyzes the cleavage of the D-lactyl ether substituent of MurNAc 6-phosphate, producing GlcNAc 6-phosphate and D-lactate.</text>
</comment>
<comment type="catalytic activity">
    <reaction evidence="3">
        <text>N-acetyl-D-muramate 6-phosphate + H2O = N-acetyl-D-glucosamine 6-phosphate + (R)-lactate</text>
        <dbReference type="Rhea" id="RHEA:26410"/>
        <dbReference type="ChEBI" id="CHEBI:15377"/>
        <dbReference type="ChEBI" id="CHEBI:16004"/>
        <dbReference type="ChEBI" id="CHEBI:57513"/>
        <dbReference type="ChEBI" id="CHEBI:58722"/>
        <dbReference type="EC" id="4.2.1.126"/>
    </reaction>
</comment>
<evidence type="ECO:0000313" key="5">
    <source>
        <dbReference type="EMBL" id="PXX53647.1"/>
    </source>
</evidence>
<dbReference type="PROSITE" id="PS01272">
    <property type="entry name" value="GCKR"/>
    <property type="match status" value="1"/>
</dbReference>
<dbReference type="CDD" id="cd05007">
    <property type="entry name" value="SIS_Etherase"/>
    <property type="match status" value="1"/>
</dbReference>
<dbReference type="InterPro" id="IPR001347">
    <property type="entry name" value="SIS_dom"/>
</dbReference>
<comment type="pathway">
    <text evidence="3">Amino-sugar metabolism; N-acetylmuramate degradation.</text>
</comment>
<gene>
    <name evidence="3" type="primary">murQ</name>
    <name evidence="5" type="ORF">DFR60_105136</name>
</gene>
<dbReference type="InterPro" id="IPR040190">
    <property type="entry name" value="MURQ/GCKR"/>
</dbReference>
<name>A0A2V3Y5J5_9FIRM</name>
<evidence type="ECO:0000259" key="4">
    <source>
        <dbReference type="PROSITE" id="PS51464"/>
    </source>
</evidence>
<organism evidence="5 6">
    <name type="scientific">Hungatella effluvii</name>
    <dbReference type="NCBI Taxonomy" id="1096246"/>
    <lineage>
        <taxon>Bacteria</taxon>
        <taxon>Bacillati</taxon>
        <taxon>Bacillota</taxon>
        <taxon>Clostridia</taxon>
        <taxon>Lachnospirales</taxon>
        <taxon>Lachnospiraceae</taxon>
        <taxon>Hungatella</taxon>
    </lineage>
</organism>
<feature type="active site" evidence="3">
    <location>
        <position position="114"/>
    </location>
</feature>
<proteinExistence type="inferred from homology"/>
<reference evidence="5 6" key="1">
    <citation type="submission" date="2018-05" db="EMBL/GenBank/DDBJ databases">
        <title>Genomic Encyclopedia of Type Strains, Phase IV (KMG-IV): sequencing the most valuable type-strain genomes for metagenomic binning, comparative biology and taxonomic classification.</title>
        <authorList>
            <person name="Goeker M."/>
        </authorList>
    </citation>
    <scope>NUCLEOTIDE SEQUENCE [LARGE SCALE GENOMIC DNA]</scope>
    <source>
        <strain evidence="5 6">DSM 24995</strain>
    </source>
</reference>
<feature type="active site" description="Proton donor" evidence="3">
    <location>
        <position position="83"/>
    </location>
</feature>
<accession>A0A2V3Y5J5</accession>
<dbReference type="InterPro" id="IPR046348">
    <property type="entry name" value="SIS_dom_sf"/>
</dbReference>
<dbReference type="Pfam" id="PF22645">
    <property type="entry name" value="GKRP_SIS_N"/>
    <property type="match status" value="1"/>
</dbReference>
<dbReference type="GO" id="GO:0097367">
    <property type="term" value="F:carbohydrate derivative binding"/>
    <property type="evidence" value="ECO:0007669"/>
    <property type="project" value="InterPro"/>
</dbReference>
<feature type="domain" description="SIS" evidence="4">
    <location>
        <begin position="55"/>
        <end position="218"/>
    </location>
</feature>
<dbReference type="GO" id="GO:0016803">
    <property type="term" value="F:ether hydrolase activity"/>
    <property type="evidence" value="ECO:0007669"/>
    <property type="project" value="TreeGrafter"/>
</dbReference>
<keyword evidence="1 3" id="KW-0456">Lyase</keyword>
<dbReference type="FunFam" id="3.40.50.10490:FF:000014">
    <property type="entry name" value="N-acetylmuramic acid 6-phosphate etherase"/>
    <property type="match status" value="1"/>
</dbReference>
<dbReference type="PANTHER" id="PTHR10088:SF4">
    <property type="entry name" value="GLUCOKINASE REGULATORY PROTEIN"/>
    <property type="match status" value="1"/>
</dbReference>
<keyword evidence="2 3" id="KW-0119">Carbohydrate metabolism</keyword>
<dbReference type="InterPro" id="IPR005486">
    <property type="entry name" value="Glucokinase_regulatory_CS"/>
</dbReference>
<dbReference type="GO" id="GO:0097173">
    <property type="term" value="P:N-acetylmuramic acid catabolic process"/>
    <property type="evidence" value="ECO:0007669"/>
    <property type="project" value="UniProtKB-UniPathway"/>
</dbReference>
<dbReference type="Gene3D" id="1.10.8.1080">
    <property type="match status" value="1"/>
</dbReference>
<dbReference type="PROSITE" id="PS51464">
    <property type="entry name" value="SIS"/>
    <property type="match status" value="1"/>
</dbReference>
<dbReference type="PANTHER" id="PTHR10088">
    <property type="entry name" value="GLUCOKINASE REGULATORY PROTEIN"/>
    <property type="match status" value="1"/>
</dbReference>
<dbReference type="GeneID" id="86061531"/>
<dbReference type="InterPro" id="IPR005488">
    <property type="entry name" value="Etherase_MurQ"/>
</dbReference>
<dbReference type="RefSeq" id="WP_110322980.1">
    <property type="nucleotide sequence ID" value="NZ_QJKD01000005.1"/>
</dbReference>
<evidence type="ECO:0000256" key="1">
    <source>
        <dbReference type="ARBA" id="ARBA00023239"/>
    </source>
</evidence>
<keyword evidence="6" id="KW-1185">Reference proteome</keyword>
<dbReference type="Gene3D" id="3.40.50.10490">
    <property type="entry name" value="Glucose-6-phosphate isomerase like protein, domain 1"/>
    <property type="match status" value="1"/>
</dbReference>
<dbReference type="HAMAP" id="MF_00068">
    <property type="entry name" value="MurQ"/>
    <property type="match status" value="1"/>
</dbReference>
<comment type="subunit">
    <text evidence="3">Homodimer.</text>
</comment>
<comment type="caution">
    <text evidence="5">The sequence shown here is derived from an EMBL/GenBank/DDBJ whole genome shotgun (WGS) entry which is preliminary data.</text>
</comment>
<dbReference type="GO" id="GO:0016835">
    <property type="term" value="F:carbon-oxygen lyase activity"/>
    <property type="evidence" value="ECO:0007669"/>
    <property type="project" value="UniProtKB-UniRule"/>
</dbReference>
<evidence type="ECO:0000256" key="2">
    <source>
        <dbReference type="ARBA" id="ARBA00023277"/>
    </source>
</evidence>